<gene>
    <name evidence="1" type="ORF">KDW_06740</name>
</gene>
<dbReference type="EMBL" id="BKZW01000001">
    <property type="protein sequence ID" value="GER86512.1"/>
    <property type="molecule type" value="Genomic_DNA"/>
</dbReference>
<proteinExistence type="predicted"/>
<organism evidence="1 2">
    <name type="scientific">Dictyobacter vulcani</name>
    <dbReference type="NCBI Taxonomy" id="2607529"/>
    <lineage>
        <taxon>Bacteria</taxon>
        <taxon>Bacillati</taxon>
        <taxon>Chloroflexota</taxon>
        <taxon>Ktedonobacteria</taxon>
        <taxon>Ktedonobacterales</taxon>
        <taxon>Dictyobacteraceae</taxon>
        <taxon>Dictyobacter</taxon>
    </lineage>
</organism>
<comment type="caution">
    <text evidence="1">The sequence shown here is derived from an EMBL/GenBank/DDBJ whole genome shotgun (WGS) entry which is preliminary data.</text>
</comment>
<protein>
    <submittedName>
        <fullName evidence="1">Uncharacterized protein</fullName>
    </submittedName>
</protein>
<dbReference type="Pfam" id="PF11535">
    <property type="entry name" value="Calci_bind_CcbP"/>
    <property type="match status" value="1"/>
</dbReference>
<dbReference type="Proteomes" id="UP000326912">
    <property type="component" value="Unassembled WGS sequence"/>
</dbReference>
<dbReference type="RefSeq" id="WP_162004908.1">
    <property type="nucleotide sequence ID" value="NZ_BKZW01000001.1"/>
</dbReference>
<dbReference type="AlphaFoldDB" id="A0A5J4KHZ3"/>
<evidence type="ECO:0000313" key="1">
    <source>
        <dbReference type="EMBL" id="GER86512.1"/>
    </source>
</evidence>
<keyword evidence="2" id="KW-1185">Reference proteome</keyword>
<reference evidence="1 2" key="1">
    <citation type="submission" date="2019-10" db="EMBL/GenBank/DDBJ databases">
        <title>Dictyobacter vulcani sp. nov., within the class Ktedonobacteria, isolated from soil of volcanic Mt. Zao.</title>
        <authorList>
            <person name="Zheng Y."/>
            <person name="Wang C.M."/>
            <person name="Sakai Y."/>
            <person name="Abe K."/>
            <person name="Yokota A."/>
            <person name="Yabe S."/>
        </authorList>
    </citation>
    <scope>NUCLEOTIDE SEQUENCE [LARGE SCALE GENOMIC DNA]</scope>
    <source>
        <strain evidence="1 2">W12</strain>
    </source>
</reference>
<sequence>MKSGVADPDTGNDIGGWQGRISAIFEEEETLTIQWDSVTLKKIPPEHIAWCEEEGLSWSEMNLSLVEVEPGAVRDNPGDVTATIAKIASQSNWLHLGGAQGQRIQAIVNRAESQDLFAVLSSWHAYLEKHLVFPFAAIVQEYQRGPIRQGARITVVAISSLDEMYGTTVMVKMKQGVSELPLCDLKATDAPIKTQQLVEDYAMWFANR</sequence>
<name>A0A5J4KHZ3_9CHLR</name>
<dbReference type="InterPro" id="IPR020994">
    <property type="entry name" value="Uncharacterised_Ca-bd_CcbP"/>
</dbReference>
<accession>A0A5J4KHZ3</accession>
<evidence type="ECO:0000313" key="2">
    <source>
        <dbReference type="Proteomes" id="UP000326912"/>
    </source>
</evidence>